<dbReference type="PANTHER" id="PTHR46599">
    <property type="entry name" value="PIGGYBAC TRANSPOSABLE ELEMENT-DERIVED PROTEIN 4"/>
    <property type="match status" value="1"/>
</dbReference>
<evidence type="ECO:0000256" key="2">
    <source>
        <dbReference type="SAM" id="Phobius"/>
    </source>
</evidence>
<evidence type="ECO:0000313" key="5">
    <source>
        <dbReference type="Proteomes" id="UP001224775"/>
    </source>
</evidence>
<dbReference type="AlphaFoldDB" id="A0AAD8XZR8"/>
<dbReference type="PANTHER" id="PTHR46599:SF3">
    <property type="entry name" value="PIGGYBAC TRANSPOSABLE ELEMENT-DERIVED PROTEIN 4"/>
    <property type="match status" value="1"/>
</dbReference>
<sequence length="769" mass="88343">MVVVGSGSGNTTNTNGEVTSPDWFLSDEQINVLKVDALKEAIKMRGIVPKGRKDELRVMLKQCMEKGMGIVEGVTKDMQVLSGFPVGSRWKELQPGDDIVPEPVNEFAFHAPTDNPEALPRVQKQNFDETWDRPVFKGRNLENEVRLKGHPRRRWIKDEGLNENSHPVEWLDAMLPVYQKSASSKSETIHTISAEKLCRWSNEKARLMEMGTKTKYPTFTEFITEEWEQYLYVFFYNGLCPSPSVEMKLQGEETDPVQSDAFLRKCLGPNATVRFKQWKACFACQDPKVAVPSRKTHPNFKVDEYFRHLQIIFRYAWMPGRDLSGDEQTMGFKGKHADKLRITYKKEGDGFQCDCIADDGYTFTFYFRNQPAEKKWLDQGLSPLHSRCMSLFDCFMDEHHQVRFDNLYMSAKFALAAFQHPNKVMVEGVTRSSQRDLPPQVVQADVQKNRIAGVKGTVKAAVLEDCPPLASCQLVAASVYDQKGVHFLSTCVQRIHWIEKFREVFDKTTQRKRMGKFLRLAINDDYNLNMNNVDIADQLRGSYRPDRWMRKQKWWWSMFFWGHGTLLVNAFIAYKRFMENKGLKPMSHYDFQKKIVLAKICPTLHGAKKQRGTIASQRGDQRSAASSSRGRSKRSSETVASATRAATKPKIEYNRVTTWQRVKDDTSDFNRSRLDQSAPHFPMPVDNEKRGKCCALCRYAAGKKLRANLLCCSRCNVYLCAWCFKSFHTLPSISAAKDNICAEINERTEAKKEKTKANKRKGRLKAINN</sequence>
<dbReference type="EMBL" id="JATAAI010000029">
    <property type="protein sequence ID" value="KAK1736402.1"/>
    <property type="molecule type" value="Genomic_DNA"/>
</dbReference>
<accession>A0AAD8XZR8</accession>
<proteinExistence type="predicted"/>
<comment type="caution">
    <text evidence="4">The sequence shown here is derived from an EMBL/GenBank/DDBJ whole genome shotgun (WGS) entry which is preliminary data.</text>
</comment>
<feature type="domain" description="PiggyBac transposable element-derived protein" evidence="3">
    <location>
        <begin position="274"/>
        <end position="571"/>
    </location>
</feature>
<protein>
    <submittedName>
        <fullName evidence="4">IS4 family transposase</fullName>
    </submittedName>
</protein>
<feature type="compositionally biased region" description="Low complexity" evidence="1">
    <location>
        <begin position="616"/>
        <end position="629"/>
    </location>
</feature>
<evidence type="ECO:0000256" key="1">
    <source>
        <dbReference type="SAM" id="MobiDB-lite"/>
    </source>
</evidence>
<dbReference type="InterPro" id="IPR029526">
    <property type="entry name" value="PGBD"/>
</dbReference>
<name>A0AAD8XZR8_9STRA</name>
<keyword evidence="2" id="KW-1133">Transmembrane helix</keyword>
<feature type="region of interest" description="Disordered" evidence="1">
    <location>
        <begin position="609"/>
        <end position="645"/>
    </location>
</feature>
<gene>
    <name evidence="4" type="ORF">QTG54_013002</name>
</gene>
<dbReference type="Pfam" id="PF13843">
    <property type="entry name" value="DDE_Tnp_1_7"/>
    <property type="match status" value="1"/>
</dbReference>
<feature type="transmembrane region" description="Helical" evidence="2">
    <location>
        <begin position="554"/>
        <end position="574"/>
    </location>
</feature>
<evidence type="ECO:0000313" key="4">
    <source>
        <dbReference type="EMBL" id="KAK1736402.1"/>
    </source>
</evidence>
<evidence type="ECO:0000259" key="3">
    <source>
        <dbReference type="Pfam" id="PF13843"/>
    </source>
</evidence>
<reference evidence="4" key="1">
    <citation type="submission" date="2023-06" db="EMBL/GenBank/DDBJ databases">
        <title>Survivors Of The Sea: Transcriptome response of Skeletonema marinoi to long-term dormancy.</title>
        <authorList>
            <person name="Pinder M.I.M."/>
            <person name="Kourtchenko O."/>
            <person name="Robertson E.K."/>
            <person name="Larsson T."/>
            <person name="Maumus F."/>
            <person name="Osuna-Cruz C.M."/>
            <person name="Vancaester E."/>
            <person name="Stenow R."/>
            <person name="Vandepoele K."/>
            <person name="Ploug H."/>
            <person name="Bruchert V."/>
            <person name="Godhe A."/>
            <person name="Topel M."/>
        </authorList>
    </citation>
    <scope>NUCLEOTIDE SEQUENCE</scope>
    <source>
        <strain evidence="4">R05AC</strain>
    </source>
</reference>
<keyword evidence="5" id="KW-1185">Reference proteome</keyword>
<dbReference type="Proteomes" id="UP001224775">
    <property type="component" value="Unassembled WGS sequence"/>
</dbReference>
<keyword evidence="2" id="KW-0472">Membrane</keyword>
<organism evidence="4 5">
    <name type="scientific">Skeletonema marinoi</name>
    <dbReference type="NCBI Taxonomy" id="267567"/>
    <lineage>
        <taxon>Eukaryota</taxon>
        <taxon>Sar</taxon>
        <taxon>Stramenopiles</taxon>
        <taxon>Ochrophyta</taxon>
        <taxon>Bacillariophyta</taxon>
        <taxon>Coscinodiscophyceae</taxon>
        <taxon>Thalassiosirophycidae</taxon>
        <taxon>Thalassiosirales</taxon>
        <taxon>Skeletonemataceae</taxon>
        <taxon>Skeletonema</taxon>
        <taxon>Skeletonema marinoi-dohrnii complex</taxon>
    </lineage>
</organism>
<keyword evidence="2" id="KW-0812">Transmembrane</keyword>